<dbReference type="SUPFAM" id="SSF53254">
    <property type="entry name" value="Phosphoglycerate mutase-like"/>
    <property type="match status" value="1"/>
</dbReference>
<dbReference type="EMBL" id="CAUJNA010000969">
    <property type="protein sequence ID" value="CAJ1383015.1"/>
    <property type="molecule type" value="Genomic_DNA"/>
</dbReference>
<dbReference type="InterPro" id="IPR013078">
    <property type="entry name" value="His_Pase_superF_clade-1"/>
</dbReference>
<dbReference type="SMART" id="SM00855">
    <property type="entry name" value="PGAM"/>
    <property type="match status" value="1"/>
</dbReference>
<reference evidence="1" key="1">
    <citation type="submission" date="2023-08" db="EMBL/GenBank/DDBJ databases">
        <authorList>
            <person name="Chen Y."/>
            <person name="Shah S."/>
            <person name="Dougan E. K."/>
            <person name="Thang M."/>
            <person name="Chan C."/>
        </authorList>
    </citation>
    <scope>NUCLEOTIDE SEQUENCE</scope>
</reference>
<dbReference type="Proteomes" id="UP001178507">
    <property type="component" value="Unassembled WGS sequence"/>
</dbReference>
<evidence type="ECO:0000313" key="1">
    <source>
        <dbReference type="EMBL" id="CAJ1383015.1"/>
    </source>
</evidence>
<dbReference type="GO" id="GO:0005737">
    <property type="term" value="C:cytoplasm"/>
    <property type="evidence" value="ECO:0007669"/>
    <property type="project" value="TreeGrafter"/>
</dbReference>
<organism evidence="1 2">
    <name type="scientific">Effrenium voratum</name>
    <dbReference type="NCBI Taxonomy" id="2562239"/>
    <lineage>
        <taxon>Eukaryota</taxon>
        <taxon>Sar</taxon>
        <taxon>Alveolata</taxon>
        <taxon>Dinophyceae</taxon>
        <taxon>Suessiales</taxon>
        <taxon>Symbiodiniaceae</taxon>
        <taxon>Effrenium</taxon>
    </lineage>
</organism>
<dbReference type="Gene3D" id="3.40.50.1240">
    <property type="entry name" value="Phosphoglycerate mutase-like"/>
    <property type="match status" value="1"/>
</dbReference>
<proteinExistence type="predicted"/>
<dbReference type="AlphaFoldDB" id="A0AA36I8M5"/>
<evidence type="ECO:0008006" key="3">
    <source>
        <dbReference type="Google" id="ProtNLM"/>
    </source>
</evidence>
<dbReference type="PANTHER" id="PTHR48100">
    <property type="entry name" value="BROAD-SPECIFICITY PHOSPHATASE YOR283W-RELATED"/>
    <property type="match status" value="1"/>
</dbReference>
<dbReference type="InterPro" id="IPR029033">
    <property type="entry name" value="His_PPase_superfam"/>
</dbReference>
<name>A0AA36I8M5_9DINO</name>
<gene>
    <name evidence="1" type="ORF">EVOR1521_LOCUS10249</name>
</gene>
<dbReference type="InterPro" id="IPR050275">
    <property type="entry name" value="PGM_Phosphatase"/>
</dbReference>
<dbReference type="CDD" id="cd07067">
    <property type="entry name" value="HP_PGM_like"/>
    <property type="match status" value="1"/>
</dbReference>
<keyword evidence="2" id="KW-1185">Reference proteome</keyword>
<protein>
    <recommendedName>
        <fullName evidence="3">Phosphoglycerate mutase-like protein</fullName>
    </recommendedName>
</protein>
<sequence length="234" mass="25854">MAFAACSMISACHPWSQCKVVHFVRHAEAESNAAAHQFPRDSAGYLAAYADEQYFDSVLSEKGQAQCAELQLEVQGLQYEAVVCSPLRRTLQTASLAFTDRSVPWLAVESAREFSEGHARPCDHRRAKSAQAAGFGFVDFRQVPEGEDSFAARKESPEDVDSRCRQLLALLAEMPQKSIAVVSHTGFLSRLFAHHLAWGSKAAFRNAELRSVVLCFEVKPPDSTLTPEPIWQAP</sequence>
<comment type="caution">
    <text evidence="1">The sequence shown here is derived from an EMBL/GenBank/DDBJ whole genome shotgun (WGS) entry which is preliminary data.</text>
</comment>
<evidence type="ECO:0000313" key="2">
    <source>
        <dbReference type="Proteomes" id="UP001178507"/>
    </source>
</evidence>
<accession>A0AA36I8M5</accession>
<dbReference type="Pfam" id="PF00300">
    <property type="entry name" value="His_Phos_1"/>
    <property type="match status" value="1"/>
</dbReference>
<dbReference type="PANTHER" id="PTHR48100:SF1">
    <property type="entry name" value="HISTIDINE PHOSPHATASE FAMILY PROTEIN-RELATED"/>
    <property type="match status" value="1"/>
</dbReference>
<dbReference type="GO" id="GO:0016791">
    <property type="term" value="F:phosphatase activity"/>
    <property type="evidence" value="ECO:0007669"/>
    <property type="project" value="TreeGrafter"/>
</dbReference>